<evidence type="ECO:0000256" key="1">
    <source>
        <dbReference type="SAM" id="Coils"/>
    </source>
</evidence>
<evidence type="ECO:0000256" key="2">
    <source>
        <dbReference type="SAM" id="MobiDB-lite"/>
    </source>
</evidence>
<feature type="compositionally biased region" description="Basic residues" evidence="2">
    <location>
        <begin position="309"/>
        <end position="320"/>
    </location>
</feature>
<evidence type="ECO:0000313" key="3">
    <source>
        <dbReference type="EMBL" id="KYM81000.1"/>
    </source>
</evidence>
<name>A0A151I288_9HYME</name>
<sequence length="401" mass="47140">MRVPEAEASGDNDEAEIGLRDKSLKTTVEQLKYRLSQAEKEIIALKRYQSPQKCQSHGRCEILQKDLLTWQDEHEKRISSQIIRWQLAERRRIHDEMENMRKVYDNIERHLEILEKRSAKSYFDFQRQIDAWEKRLKEDVISLHESNLSELWKQFRAWSEMQNAINSEVRKEKSEVYDCEDTTVKNRDDSNKPTNSKLTASYKNNAKFLRRIEHIVKVEVHRHRDDLIKRIDRKIAEFWNVLIPISVRYESANILGELRKSSTREKSVREAFLLTLIPYSRPATTVIEIDRVGVNPREDLRAREEEKKRMKKKKKKKKRKKDEGKEEHVTEYITATSTVVITVTAVTFYSTRSTSFAGTVTSHLKNHLRGTCHARDLYPRDKSGNIGALAASYAYQESDDS</sequence>
<dbReference type="EMBL" id="KQ976543">
    <property type="protein sequence ID" value="KYM81000.1"/>
    <property type="molecule type" value="Genomic_DNA"/>
</dbReference>
<dbReference type="AlphaFoldDB" id="A0A151I288"/>
<keyword evidence="4" id="KW-1185">Reference proteome</keyword>
<keyword evidence="1" id="KW-0175">Coiled coil</keyword>
<feature type="region of interest" description="Disordered" evidence="2">
    <location>
        <begin position="303"/>
        <end position="328"/>
    </location>
</feature>
<protein>
    <submittedName>
        <fullName evidence="3">Uncharacterized protein</fullName>
    </submittedName>
</protein>
<accession>A0A151I288</accession>
<proteinExistence type="predicted"/>
<dbReference type="Proteomes" id="UP000078540">
    <property type="component" value="Unassembled WGS sequence"/>
</dbReference>
<feature type="coiled-coil region" evidence="1">
    <location>
        <begin position="21"/>
        <end position="48"/>
    </location>
</feature>
<evidence type="ECO:0000313" key="4">
    <source>
        <dbReference type="Proteomes" id="UP000078540"/>
    </source>
</evidence>
<gene>
    <name evidence="3" type="ORF">ALC53_08564</name>
</gene>
<organism evidence="3 4">
    <name type="scientific">Atta colombica</name>
    <dbReference type="NCBI Taxonomy" id="520822"/>
    <lineage>
        <taxon>Eukaryota</taxon>
        <taxon>Metazoa</taxon>
        <taxon>Ecdysozoa</taxon>
        <taxon>Arthropoda</taxon>
        <taxon>Hexapoda</taxon>
        <taxon>Insecta</taxon>
        <taxon>Pterygota</taxon>
        <taxon>Neoptera</taxon>
        <taxon>Endopterygota</taxon>
        <taxon>Hymenoptera</taxon>
        <taxon>Apocrita</taxon>
        <taxon>Aculeata</taxon>
        <taxon>Formicoidea</taxon>
        <taxon>Formicidae</taxon>
        <taxon>Myrmicinae</taxon>
        <taxon>Atta</taxon>
    </lineage>
</organism>
<reference evidence="3 4" key="1">
    <citation type="submission" date="2015-09" db="EMBL/GenBank/DDBJ databases">
        <title>Atta colombica WGS genome.</title>
        <authorList>
            <person name="Nygaard S."/>
            <person name="Hu H."/>
            <person name="Boomsma J."/>
            <person name="Zhang G."/>
        </authorList>
    </citation>
    <scope>NUCLEOTIDE SEQUENCE [LARGE SCALE GENOMIC DNA]</scope>
    <source>
        <strain evidence="3">Treedump-2</strain>
        <tissue evidence="3">Whole body</tissue>
    </source>
</reference>